<dbReference type="Proteomes" id="UP000219331">
    <property type="component" value="Unassembled WGS sequence"/>
</dbReference>
<dbReference type="SUPFAM" id="SSF48576">
    <property type="entry name" value="Terpenoid synthases"/>
    <property type="match status" value="1"/>
</dbReference>
<dbReference type="InterPro" id="IPR008949">
    <property type="entry name" value="Isoprenoid_synthase_dom_sf"/>
</dbReference>
<dbReference type="STRING" id="538381.GCA_001696535_00341"/>
<keyword evidence="2" id="KW-1185">Reference proteome</keyword>
<name>A0A285S758_9HYPH</name>
<accession>A0A285S758</accession>
<reference evidence="1 2" key="1">
    <citation type="submission" date="2017-08" db="EMBL/GenBank/DDBJ databases">
        <authorList>
            <person name="de Groot N.N."/>
        </authorList>
    </citation>
    <scope>NUCLEOTIDE SEQUENCE [LARGE SCALE GENOMIC DNA]</scope>
    <source>
        <strain evidence="1 2">USBA 352</strain>
    </source>
</reference>
<evidence type="ECO:0000313" key="1">
    <source>
        <dbReference type="EMBL" id="SOC03174.1"/>
    </source>
</evidence>
<dbReference type="Gene3D" id="1.10.600.10">
    <property type="entry name" value="Farnesyl Diphosphate Synthase"/>
    <property type="match status" value="1"/>
</dbReference>
<dbReference type="Pfam" id="PF00494">
    <property type="entry name" value="SQS_PSY"/>
    <property type="match status" value="1"/>
</dbReference>
<gene>
    <name evidence="1" type="ORF">SAMN05421512_10453</name>
</gene>
<protein>
    <submittedName>
        <fullName evidence="1">Phytoene synthase</fullName>
    </submittedName>
</protein>
<dbReference type="EMBL" id="OBML01000004">
    <property type="protein sequence ID" value="SOC03174.1"/>
    <property type="molecule type" value="Genomic_DNA"/>
</dbReference>
<dbReference type="RefSeq" id="WP_097174524.1">
    <property type="nucleotide sequence ID" value="NZ_OBML01000004.1"/>
</dbReference>
<sequence>MWAKDGTGDGHCLSLVRKFDFDRYLSLLYTGGAARDGLSALYAFNMEIARAREIVSDPMPGEIRFQWWRDTLEAPAGADVDQHPVAGAIRQTIAANSLPLAPFVNLIDARVFDLYDDPMPTLGDLEGYAGETSSVLIQLAAMILCQGRDPGTAEAAGHAGVAYAITGLLRALPWHARRRQLYLPGDLLDAHGVDREQVFAGKTTPALKAAVADLVAIARRHLDELRQRIGDLPREAIPAFLPVCLTEPLLSRIEKRGEDPLNTVVDLSPLSKHWILWRSWHRARKGCRSSIA</sequence>
<dbReference type="GO" id="GO:0016765">
    <property type="term" value="F:transferase activity, transferring alkyl or aryl (other than methyl) groups"/>
    <property type="evidence" value="ECO:0007669"/>
    <property type="project" value="UniProtKB-ARBA"/>
</dbReference>
<evidence type="ECO:0000313" key="2">
    <source>
        <dbReference type="Proteomes" id="UP000219331"/>
    </source>
</evidence>
<dbReference type="PANTHER" id="PTHR31480">
    <property type="entry name" value="BIFUNCTIONAL LYCOPENE CYCLASE/PHYTOENE SYNTHASE"/>
    <property type="match status" value="1"/>
</dbReference>
<dbReference type="OrthoDB" id="9814909at2"/>
<proteinExistence type="predicted"/>
<dbReference type="AlphaFoldDB" id="A0A285S758"/>
<organism evidence="1 2">
    <name type="scientific">Stappia indica</name>
    <dbReference type="NCBI Taxonomy" id="538381"/>
    <lineage>
        <taxon>Bacteria</taxon>
        <taxon>Pseudomonadati</taxon>
        <taxon>Pseudomonadota</taxon>
        <taxon>Alphaproteobacteria</taxon>
        <taxon>Hyphomicrobiales</taxon>
        <taxon>Stappiaceae</taxon>
        <taxon>Stappia</taxon>
    </lineage>
</organism>
<dbReference type="InterPro" id="IPR002060">
    <property type="entry name" value="Squ/phyt_synthse"/>
</dbReference>